<dbReference type="OrthoDB" id="9786548at2"/>
<dbReference type="InterPro" id="IPR050595">
    <property type="entry name" value="Bact_response_regulator"/>
</dbReference>
<sequence>MSETPTVHVEPVEFPRVLVVDDASLVRMYYRGILEKAGFVVDEALNGIEGLERVLGTTYDLLVVDVNMPKMDGFSFLRALRSREPAVRSVPALMTSTEAGDSDREAARAAGANFYLVKPLSEDALISHSRALAGRRA</sequence>
<dbReference type="PROSITE" id="PS50110">
    <property type="entry name" value="RESPONSE_REGULATORY"/>
    <property type="match status" value="1"/>
</dbReference>
<reference evidence="4 5" key="1">
    <citation type="submission" date="2019-09" db="EMBL/GenBank/DDBJ databases">
        <title>YIM 48816 draft genome.</title>
        <authorList>
            <person name="Jiang L."/>
        </authorList>
    </citation>
    <scope>NUCLEOTIDE SEQUENCE [LARGE SCALE GENOMIC DNA]</scope>
    <source>
        <strain evidence="4 5">YIM 48816</strain>
    </source>
</reference>
<dbReference type="Proteomes" id="UP000474159">
    <property type="component" value="Unassembled WGS sequence"/>
</dbReference>
<evidence type="ECO:0000259" key="3">
    <source>
        <dbReference type="PROSITE" id="PS50110"/>
    </source>
</evidence>
<dbReference type="PANTHER" id="PTHR44591">
    <property type="entry name" value="STRESS RESPONSE REGULATOR PROTEIN 1"/>
    <property type="match status" value="1"/>
</dbReference>
<dbReference type="InterPro" id="IPR001789">
    <property type="entry name" value="Sig_transdc_resp-reg_receiver"/>
</dbReference>
<organism evidence="4 5">
    <name type="scientific">Methylobacterium soli</name>
    <dbReference type="NCBI Taxonomy" id="553447"/>
    <lineage>
        <taxon>Bacteria</taxon>
        <taxon>Pseudomonadati</taxon>
        <taxon>Pseudomonadota</taxon>
        <taxon>Alphaproteobacteria</taxon>
        <taxon>Hyphomicrobiales</taxon>
        <taxon>Methylobacteriaceae</taxon>
        <taxon>Methylobacterium</taxon>
    </lineage>
</organism>
<dbReference type="AlphaFoldDB" id="A0A6L3T5G3"/>
<dbReference type="GO" id="GO:0000160">
    <property type="term" value="P:phosphorelay signal transduction system"/>
    <property type="evidence" value="ECO:0007669"/>
    <property type="project" value="InterPro"/>
</dbReference>
<dbReference type="EMBL" id="VZZK01000004">
    <property type="protein sequence ID" value="KAB1080583.1"/>
    <property type="molecule type" value="Genomic_DNA"/>
</dbReference>
<dbReference type="SUPFAM" id="SSF52172">
    <property type="entry name" value="CheY-like"/>
    <property type="match status" value="1"/>
</dbReference>
<feature type="modified residue" description="4-aspartylphosphate" evidence="2">
    <location>
        <position position="65"/>
    </location>
</feature>
<dbReference type="SMART" id="SM00448">
    <property type="entry name" value="REC"/>
    <property type="match status" value="1"/>
</dbReference>
<comment type="caution">
    <text evidence="4">The sequence shown here is derived from an EMBL/GenBank/DDBJ whole genome shotgun (WGS) entry which is preliminary data.</text>
</comment>
<proteinExistence type="predicted"/>
<keyword evidence="1 2" id="KW-0597">Phosphoprotein</keyword>
<protein>
    <submittedName>
        <fullName evidence="4">Response regulator</fullName>
    </submittedName>
</protein>
<evidence type="ECO:0000256" key="1">
    <source>
        <dbReference type="ARBA" id="ARBA00022553"/>
    </source>
</evidence>
<name>A0A6L3T5G3_9HYPH</name>
<evidence type="ECO:0000313" key="5">
    <source>
        <dbReference type="Proteomes" id="UP000474159"/>
    </source>
</evidence>
<dbReference type="Gene3D" id="3.40.50.2300">
    <property type="match status" value="1"/>
</dbReference>
<dbReference type="InterPro" id="IPR011006">
    <property type="entry name" value="CheY-like_superfamily"/>
</dbReference>
<keyword evidence="5" id="KW-1185">Reference proteome</keyword>
<dbReference type="Pfam" id="PF00072">
    <property type="entry name" value="Response_reg"/>
    <property type="match status" value="1"/>
</dbReference>
<accession>A0A6L3T5G3</accession>
<dbReference type="PANTHER" id="PTHR44591:SF25">
    <property type="entry name" value="CHEMOTAXIS TWO-COMPONENT RESPONSE REGULATOR"/>
    <property type="match status" value="1"/>
</dbReference>
<gene>
    <name evidence="4" type="ORF">F6X53_05170</name>
</gene>
<feature type="domain" description="Response regulatory" evidence="3">
    <location>
        <begin position="16"/>
        <end position="133"/>
    </location>
</feature>
<dbReference type="RefSeq" id="WP_150997885.1">
    <property type="nucleotide sequence ID" value="NZ_BPQY01000157.1"/>
</dbReference>
<evidence type="ECO:0000313" key="4">
    <source>
        <dbReference type="EMBL" id="KAB1080583.1"/>
    </source>
</evidence>
<evidence type="ECO:0000256" key="2">
    <source>
        <dbReference type="PROSITE-ProRule" id="PRU00169"/>
    </source>
</evidence>